<dbReference type="Gene3D" id="1.10.30.40">
    <property type="entry name" value="Ethanolamine ammonia-lyase light chain (EutC), N-terminal domain"/>
    <property type="match status" value="1"/>
</dbReference>
<dbReference type="InterPro" id="IPR009246">
    <property type="entry name" value="EutC"/>
</dbReference>
<feature type="binding site" evidence="8">
    <location>
        <position position="206"/>
    </location>
    <ligand>
        <name>adenosylcob(III)alamin</name>
        <dbReference type="ChEBI" id="CHEBI:18408"/>
    </ligand>
</feature>
<evidence type="ECO:0000256" key="7">
    <source>
        <dbReference type="ARBA" id="ARBA00069181"/>
    </source>
</evidence>
<reference evidence="10" key="2">
    <citation type="submission" date="2020-09" db="EMBL/GenBank/DDBJ databases">
        <authorList>
            <person name="Sun Q."/>
            <person name="Zhou Y."/>
        </authorList>
    </citation>
    <scope>NUCLEOTIDE SEQUENCE</scope>
    <source>
        <strain evidence="10">CGMCC 1.12360</strain>
    </source>
</reference>
<accession>A0A8J2ZSL6</accession>
<organism evidence="10 11">
    <name type="scientific">Compostibacillus humi</name>
    <dbReference type="NCBI Taxonomy" id="1245525"/>
    <lineage>
        <taxon>Bacteria</taxon>
        <taxon>Bacillati</taxon>
        <taxon>Bacillota</taxon>
        <taxon>Bacilli</taxon>
        <taxon>Bacillales</taxon>
        <taxon>Bacillaceae</taxon>
        <taxon>Compostibacillus</taxon>
    </lineage>
</organism>
<dbReference type="GO" id="GO:0006520">
    <property type="term" value="P:amino acid metabolic process"/>
    <property type="evidence" value="ECO:0007669"/>
    <property type="project" value="InterPro"/>
</dbReference>
<keyword evidence="3 8" id="KW-0170">Cobalt</keyword>
<dbReference type="PIRSF" id="PIRSF018982">
    <property type="entry name" value="EutC"/>
    <property type="match status" value="1"/>
</dbReference>
<dbReference type="GO" id="GO:0046336">
    <property type="term" value="P:ethanolamine catabolic process"/>
    <property type="evidence" value="ECO:0007669"/>
    <property type="project" value="UniProtKB-UniRule"/>
</dbReference>
<comment type="caution">
    <text evidence="10">The sequence shown here is derived from an EMBL/GenBank/DDBJ whole genome shotgun (WGS) entry which is preliminary data.</text>
</comment>
<protein>
    <recommendedName>
        <fullName evidence="7 8">Ethanolamine ammonia-lyase small subunit</fullName>
        <shortName evidence="8">EAL small subunit</shortName>
        <ecNumber evidence="6 8">4.3.1.7</ecNumber>
    </recommendedName>
</protein>
<feature type="region of interest" description="Disordered" evidence="9">
    <location>
        <begin position="22"/>
        <end position="42"/>
    </location>
</feature>
<dbReference type="GO" id="GO:0031471">
    <property type="term" value="C:ethanolamine degradation polyhedral organelle"/>
    <property type="evidence" value="ECO:0007669"/>
    <property type="project" value="UniProtKB-UniRule"/>
</dbReference>
<dbReference type="Proteomes" id="UP000602050">
    <property type="component" value="Unassembled WGS sequence"/>
</dbReference>
<keyword evidence="4 8" id="KW-1283">Bacterial microcompartment</keyword>
<dbReference type="GO" id="GO:0009350">
    <property type="term" value="C:ethanolamine ammonia-lyase complex"/>
    <property type="evidence" value="ECO:0007669"/>
    <property type="project" value="UniProtKB-UniRule"/>
</dbReference>
<evidence type="ECO:0000256" key="1">
    <source>
        <dbReference type="ARBA" id="ARBA00022628"/>
    </source>
</evidence>
<evidence type="ECO:0000256" key="4">
    <source>
        <dbReference type="ARBA" id="ARBA00024446"/>
    </source>
</evidence>
<dbReference type="EC" id="4.3.1.7" evidence="6 8"/>
<evidence type="ECO:0000256" key="9">
    <source>
        <dbReference type="SAM" id="MobiDB-lite"/>
    </source>
</evidence>
<evidence type="ECO:0000313" key="11">
    <source>
        <dbReference type="Proteomes" id="UP000602050"/>
    </source>
</evidence>
<dbReference type="InterPro" id="IPR042251">
    <property type="entry name" value="EutC_C"/>
</dbReference>
<evidence type="ECO:0000313" key="10">
    <source>
        <dbReference type="EMBL" id="GGH74462.1"/>
    </source>
</evidence>
<feature type="compositionally biased region" description="Polar residues" evidence="9">
    <location>
        <begin position="22"/>
        <end position="34"/>
    </location>
</feature>
<keyword evidence="11" id="KW-1185">Reference proteome</keyword>
<dbReference type="FunFam" id="3.40.50.11240:FF:000001">
    <property type="entry name" value="Ethanolamine ammonia-lyase light chain"/>
    <property type="match status" value="1"/>
</dbReference>
<evidence type="ECO:0000256" key="3">
    <source>
        <dbReference type="ARBA" id="ARBA00023285"/>
    </source>
</evidence>
<dbReference type="PANTHER" id="PTHR39330">
    <property type="entry name" value="ETHANOLAMINE AMMONIA-LYASE LIGHT CHAIN"/>
    <property type="match status" value="1"/>
</dbReference>
<comment type="similarity">
    <text evidence="8">Belongs to the EutC family.</text>
</comment>
<comment type="function">
    <text evidence="8">Catalyzes the deamination of various vicinal amino-alcohols to oxo compounds. Allows this organism to utilize ethanolamine as the sole source of nitrogen and carbon in the presence of external vitamin B12.</text>
</comment>
<dbReference type="GO" id="GO:0031419">
    <property type="term" value="F:cobalamin binding"/>
    <property type="evidence" value="ECO:0007669"/>
    <property type="project" value="UniProtKB-UniRule"/>
</dbReference>
<comment type="catalytic activity">
    <reaction evidence="5 8">
        <text>ethanolamine = acetaldehyde + NH4(+)</text>
        <dbReference type="Rhea" id="RHEA:15313"/>
        <dbReference type="ChEBI" id="CHEBI:15343"/>
        <dbReference type="ChEBI" id="CHEBI:28938"/>
        <dbReference type="ChEBI" id="CHEBI:57603"/>
        <dbReference type="EC" id="4.3.1.7"/>
    </reaction>
</comment>
<dbReference type="GO" id="GO:0008851">
    <property type="term" value="F:ethanolamine ammonia-lyase activity"/>
    <property type="evidence" value="ECO:0007669"/>
    <property type="project" value="UniProtKB-UniRule"/>
</dbReference>
<dbReference type="HAMAP" id="MF_00601">
    <property type="entry name" value="EutC"/>
    <property type="match status" value="1"/>
</dbReference>
<dbReference type="RefSeq" id="WP_188391613.1">
    <property type="nucleotide sequence ID" value="NZ_BMEV01000019.1"/>
</dbReference>
<evidence type="ECO:0000256" key="2">
    <source>
        <dbReference type="ARBA" id="ARBA00023239"/>
    </source>
</evidence>
<reference evidence="10" key="1">
    <citation type="journal article" date="2014" name="Int. J. Syst. Evol. Microbiol.">
        <title>Complete genome sequence of Corynebacterium casei LMG S-19264T (=DSM 44701T), isolated from a smear-ripened cheese.</title>
        <authorList>
            <consortium name="US DOE Joint Genome Institute (JGI-PGF)"/>
            <person name="Walter F."/>
            <person name="Albersmeier A."/>
            <person name="Kalinowski J."/>
            <person name="Ruckert C."/>
        </authorList>
    </citation>
    <scope>NUCLEOTIDE SEQUENCE</scope>
    <source>
        <strain evidence="10">CGMCC 1.12360</strain>
    </source>
</reference>
<proteinExistence type="inferred from homology"/>
<comment type="subunit">
    <text evidence="8">The basic unit is a heterodimer which dimerizes to form tetramers. The heterotetramers trimerize; 6 large subunits form a core ring with 6 small subunits projecting outwards.</text>
</comment>
<comment type="subcellular location">
    <subcellularLocation>
        <location evidence="8">Bacterial microcompartment</location>
    </subcellularLocation>
</comment>
<dbReference type="Gene3D" id="3.40.50.11240">
    <property type="entry name" value="Ethanolamine ammonia-lyase light chain (EutC)"/>
    <property type="match status" value="1"/>
</dbReference>
<keyword evidence="2 8" id="KW-0456">Lyase</keyword>
<dbReference type="UniPathway" id="UPA00560"/>
<dbReference type="EMBL" id="BMEV01000019">
    <property type="protein sequence ID" value="GGH74462.1"/>
    <property type="molecule type" value="Genomic_DNA"/>
</dbReference>
<comment type="cofactor">
    <cofactor evidence="8">
        <name>adenosylcob(III)alamin</name>
        <dbReference type="ChEBI" id="CHEBI:18408"/>
    </cofactor>
    <text evidence="8">Binds between the large and small subunits.</text>
</comment>
<dbReference type="AlphaFoldDB" id="A0A8J2ZSL6"/>
<evidence type="ECO:0000256" key="8">
    <source>
        <dbReference type="HAMAP-Rule" id="MF_00601"/>
    </source>
</evidence>
<evidence type="ECO:0000256" key="6">
    <source>
        <dbReference type="ARBA" id="ARBA00067005"/>
    </source>
</evidence>
<comment type="pathway">
    <text evidence="8">Amine and polyamine degradation; ethanolamine degradation.</text>
</comment>
<name>A0A8J2ZSL6_9BACI</name>
<dbReference type="PANTHER" id="PTHR39330:SF1">
    <property type="entry name" value="ETHANOLAMINE AMMONIA-LYASE SMALL SUBUNIT"/>
    <property type="match status" value="1"/>
</dbReference>
<dbReference type="NCBIfam" id="NF003971">
    <property type="entry name" value="PRK05465.1"/>
    <property type="match status" value="1"/>
</dbReference>
<keyword evidence="1 8" id="KW-0846">Cobalamin</keyword>
<dbReference type="Pfam" id="PF05985">
    <property type="entry name" value="EutC"/>
    <property type="match status" value="1"/>
</dbReference>
<evidence type="ECO:0000256" key="5">
    <source>
        <dbReference type="ARBA" id="ARBA00052081"/>
    </source>
</evidence>
<feature type="binding site" evidence="8">
    <location>
        <position position="227"/>
    </location>
    <ligand>
        <name>adenosylcob(III)alamin</name>
        <dbReference type="ChEBI" id="CHEBI:18408"/>
    </ligand>
</feature>
<sequence>MVNEKELKTMIENIIHEMLGNKSNAAESNSTPVSDSDGISDDALPDITKIEIRKELLVPEPLNQEAYMEMKDSTPARIGVWRAGPRYKTSTSLRFKADHAAAQDAVFSYVDEEFIKRNNLFPTITLCKDKDEYITRPDLGRQFSEEEKERIKKQCGSPTVQIMVGDGLSSAAIEANMEDTLPAIKQGLKVYGIDTGVDLFVKHCRVRAMDVVGELTNADVVCLLIGERPGLVTAESMSAYIAYKPTVDMPEARRSVVSNIHQGGTPPVEAGAHIAELIKKMIDKKASGLDLNLA</sequence>
<dbReference type="InterPro" id="IPR042255">
    <property type="entry name" value="EutC_N"/>
</dbReference>
<gene>
    <name evidence="8 10" type="primary">eutC</name>
    <name evidence="10" type="ORF">GCM10010978_13350</name>
</gene>
<dbReference type="FunFam" id="1.10.30.40:FF:000001">
    <property type="entry name" value="Ethanolamine ammonia-lyase light chain"/>
    <property type="match status" value="1"/>
</dbReference>